<dbReference type="InterPro" id="IPR055570">
    <property type="entry name" value="DUF7146"/>
</dbReference>
<evidence type="ECO:0000313" key="9">
    <source>
        <dbReference type="Proteomes" id="UP000006552"/>
    </source>
</evidence>
<dbReference type="HOGENOM" id="CLU_059689_1_0_4"/>
<evidence type="ECO:0000256" key="6">
    <source>
        <dbReference type="ARBA" id="ARBA00023163"/>
    </source>
</evidence>
<dbReference type="SMART" id="SM00778">
    <property type="entry name" value="Prim_Zn_Ribbon"/>
    <property type="match status" value="1"/>
</dbReference>
<dbReference type="Pfam" id="PF23639">
    <property type="entry name" value="DUF7146"/>
    <property type="match status" value="1"/>
</dbReference>
<sequence length="350" mass="38282">MRQIAKGRWRGILLALGLDERTLSGKHCACPLCGGKDRFRFDDKDGRGTYFCSGCRPGDGVHLAMGITDLSFVETARRIEQLAGVVQPVTRTPERSDDDKLDALRRAFRESKPIERGDEAHRYLAGRGLALYDLPESIRLHPGMQYRDDETSGMFPAMVSLVTGPDGKAVSIHRTYLRDARKAPVAAPKKLMQGLPLAGAAIRLTPVSEVLGIAEGIETALAASELFEVPTWSCISTAGIESFEPPEGVREIVIFADHDANFAGQKAAYAAAHRLKIRGFEVEVCVPPGVGDWLDELNRRAHAEALAHEELVKSRLLADLERLRAGGASHAEMLAHLERQTHEAGGHRNL</sequence>
<feature type="domain" description="DNA primase/helicase Gp4 N-terminal Bacteriophage T7-like" evidence="7">
    <location>
        <begin position="25"/>
        <end position="61"/>
    </location>
</feature>
<keyword evidence="9" id="KW-1185">Reference proteome</keyword>
<dbReference type="Pfam" id="PF08273">
    <property type="entry name" value="Zn_Ribbon_Prim"/>
    <property type="match status" value="1"/>
</dbReference>
<accession>Q5P4Z0</accession>
<dbReference type="AlphaFoldDB" id="Q5P4Z0"/>
<dbReference type="GO" id="GO:0008270">
    <property type="term" value="F:zinc ion binding"/>
    <property type="evidence" value="ECO:0007669"/>
    <property type="project" value="InterPro"/>
</dbReference>
<dbReference type="eggNOG" id="COG4643">
    <property type="taxonomic scope" value="Bacteria"/>
</dbReference>
<keyword evidence="5" id="KW-0235">DNA replication</keyword>
<keyword evidence="2" id="KW-0639">Primosome</keyword>
<dbReference type="InterPro" id="IPR013237">
    <property type="entry name" value="Phage_T7_Gp4_N"/>
</dbReference>
<keyword evidence="4" id="KW-0548">Nucleotidyltransferase</keyword>
<evidence type="ECO:0000259" key="7">
    <source>
        <dbReference type="SMART" id="SM00778"/>
    </source>
</evidence>
<evidence type="ECO:0000256" key="3">
    <source>
        <dbReference type="ARBA" id="ARBA00022679"/>
    </source>
</evidence>
<evidence type="ECO:0000256" key="4">
    <source>
        <dbReference type="ARBA" id="ARBA00022695"/>
    </source>
</evidence>
<dbReference type="SUPFAM" id="SSF57783">
    <property type="entry name" value="Zinc beta-ribbon"/>
    <property type="match status" value="1"/>
</dbReference>
<dbReference type="InterPro" id="IPR006171">
    <property type="entry name" value="TOPRIM_dom"/>
</dbReference>
<dbReference type="GO" id="GO:0006269">
    <property type="term" value="P:DNA replication, synthesis of primer"/>
    <property type="evidence" value="ECO:0007669"/>
    <property type="project" value="UniProtKB-KW"/>
</dbReference>
<evidence type="ECO:0000256" key="5">
    <source>
        <dbReference type="ARBA" id="ARBA00022705"/>
    </source>
</evidence>
<dbReference type="GO" id="GO:0004386">
    <property type="term" value="F:helicase activity"/>
    <property type="evidence" value="ECO:0007669"/>
    <property type="project" value="InterPro"/>
</dbReference>
<organism evidence="8 9">
    <name type="scientific">Aromatoleum aromaticum (strain DSM 19018 / LMG 30748 / EbN1)</name>
    <name type="common">Azoarcus sp. (strain EbN1)</name>
    <dbReference type="NCBI Taxonomy" id="76114"/>
    <lineage>
        <taxon>Bacteria</taxon>
        <taxon>Pseudomonadati</taxon>
        <taxon>Pseudomonadota</taxon>
        <taxon>Betaproteobacteria</taxon>
        <taxon>Rhodocyclales</taxon>
        <taxon>Rhodocyclaceae</taxon>
        <taxon>Aromatoleum</taxon>
    </lineage>
</organism>
<evidence type="ECO:0000256" key="1">
    <source>
        <dbReference type="ARBA" id="ARBA00022478"/>
    </source>
</evidence>
<dbReference type="KEGG" id="eba:ebA2664"/>
<dbReference type="GO" id="GO:1990077">
    <property type="term" value="C:primosome complex"/>
    <property type="evidence" value="ECO:0007669"/>
    <property type="project" value="UniProtKB-KW"/>
</dbReference>
<evidence type="ECO:0000256" key="2">
    <source>
        <dbReference type="ARBA" id="ARBA00022515"/>
    </source>
</evidence>
<dbReference type="GO" id="GO:0000428">
    <property type="term" value="C:DNA-directed RNA polymerase complex"/>
    <property type="evidence" value="ECO:0007669"/>
    <property type="project" value="UniProtKB-KW"/>
</dbReference>
<dbReference type="Pfam" id="PF13362">
    <property type="entry name" value="Toprim_3"/>
    <property type="match status" value="1"/>
</dbReference>
<keyword evidence="3" id="KW-0808">Transferase</keyword>
<dbReference type="RefSeq" id="WP_011237340.1">
    <property type="nucleotide sequence ID" value="NC_006513.1"/>
</dbReference>
<dbReference type="EMBL" id="CR555306">
    <property type="protein sequence ID" value="CAI07622.1"/>
    <property type="molecule type" value="Genomic_DNA"/>
</dbReference>
<gene>
    <name evidence="8" type="ORF">ebA2664</name>
</gene>
<dbReference type="Gene3D" id="3.90.580.10">
    <property type="entry name" value="Zinc finger, CHC2-type domain"/>
    <property type="match status" value="1"/>
</dbReference>
<dbReference type="GO" id="GO:0003677">
    <property type="term" value="F:DNA binding"/>
    <property type="evidence" value="ECO:0007669"/>
    <property type="project" value="InterPro"/>
</dbReference>
<keyword evidence="1" id="KW-0240">DNA-directed RNA polymerase</keyword>
<dbReference type="STRING" id="76114.ebA2664"/>
<proteinExistence type="predicted"/>
<reference evidence="8 9" key="1">
    <citation type="journal article" date="2005" name="Arch. Microbiol.">
        <title>The genome sequence of an anaerobic aromatic-degrading denitrifying bacterium, strain EbN1.</title>
        <authorList>
            <person name="Rabus R."/>
            <person name="Kube M."/>
            <person name="Heider J."/>
            <person name="Beck A."/>
            <person name="Heitmann K."/>
            <person name="Widdel F."/>
            <person name="Reinhardt R."/>
        </authorList>
    </citation>
    <scope>NUCLEOTIDE SEQUENCE [LARGE SCALE GENOMIC DNA]</scope>
    <source>
        <strain evidence="8 9">EbN1</strain>
    </source>
</reference>
<evidence type="ECO:0000313" key="8">
    <source>
        <dbReference type="EMBL" id="CAI07622.1"/>
    </source>
</evidence>
<dbReference type="Proteomes" id="UP000006552">
    <property type="component" value="Chromosome"/>
</dbReference>
<keyword evidence="6" id="KW-0804">Transcription</keyword>
<dbReference type="InterPro" id="IPR036977">
    <property type="entry name" value="DNA_primase_Znf_CHC2"/>
</dbReference>
<protein>
    <recommendedName>
        <fullName evidence="7">DNA primase/helicase Gp4 N-terminal Bacteriophage T7-like domain-containing protein</fullName>
    </recommendedName>
</protein>
<dbReference type="GO" id="GO:0016779">
    <property type="term" value="F:nucleotidyltransferase activity"/>
    <property type="evidence" value="ECO:0007669"/>
    <property type="project" value="UniProtKB-KW"/>
</dbReference>
<name>Q5P4Z0_AROAE</name>